<evidence type="ECO:0000313" key="2">
    <source>
        <dbReference type="EMBL" id="KAK3052910.1"/>
    </source>
</evidence>
<feature type="compositionally biased region" description="Basic and acidic residues" evidence="1">
    <location>
        <begin position="43"/>
        <end position="59"/>
    </location>
</feature>
<dbReference type="Proteomes" id="UP001271007">
    <property type="component" value="Unassembled WGS sequence"/>
</dbReference>
<keyword evidence="3" id="KW-1185">Reference proteome</keyword>
<proteinExistence type="predicted"/>
<reference evidence="2" key="1">
    <citation type="submission" date="2023-04" db="EMBL/GenBank/DDBJ databases">
        <title>Black Yeasts Isolated from many extreme environments.</title>
        <authorList>
            <person name="Coleine C."/>
            <person name="Stajich J.E."/>
            <person name="Selbmann L."/>
        </authorList>
    </citation>
    <scope>NUCLEOTIDE SEQUENCE</scope>
    <source>
        <strain evidence="2">CCFEE 5312</strain>
    </source>
</reference>
<sequence length="90" mass="9774">MSSSASNATAAGATTTTTTGTASEVLMLVRLLDEAKRELAETKERLSRYESGREQEKLPFHQSISEDDAEGVELSANRHSEKGEESEISQ</sequence>
<feature type="region of interest" description="Disordered" evidence="1">
    <location>
        <begin position="1"/>
        <end position="23"/>
    </location>
</feature>
<accession>A0AAJ0DFF8</accession>
<organism evidence="2 3">
    <name type="scientific">Extremus antarcticus</name>
    <dbReference type="NCBI Taxonomy" id="702011"/>
    <lineage>
        <taxon>Eukaryota</taxon>
        <taxon>Fungi</taxon>
        <taxon>Dikarya</taxon>
        <taxon>Ascomycota</taxon>
        <taxon>Pezizomycotina</taxon>
        <taxon>Dothideomycetes</taxon>
        <taxon>Dothideomycetidae</taxon>
        <taxon>Mycosphaerellales</taxon>
        <taxon>Extremaceae</taxon>
        <taxon>Extremus</taxon>
    </lineage>
</organism>
<gene>
    <name evidence="2" type="ORF">LTR09_005974</name>
</gene>
<evidence type="ECO:0000256" key="1">
    <source>
        <dbReference type="SAM" id="MobiDB-lite"/>
    </source>
</evidence>
<name>A0AAJ0DFF8_9PEZI</name>
<evidence type="ECO:0000313" key="3">
    <source>
        <dbReference type="Proteomes" id="UP001271007"/>
    </source>
</evidence>
<feature type="compositionally biased region" description="Basic and acidic residues" evidence="1">
    <location>
        <begin position="76"/>
        <end position="90"/>
    </location>
</feature>
<comment type="caution">
    <text evidence="2">The sequence shown here is derived from an EMBL/GenBank/DDBJ whole genome shotgun (WGS) entry which is preliminary data.</text>
</comment>
<dbReference type="EMBL" id="JAWDJX010000018">
    <property type="protein sequence ID" value="KAK3052910.1"/>
    <property type="molecule type" value="Genomic_DNA"/>
</dbReference>
<feature type="region of interest" description="Disordered" evidence="1">
    <location>
        <begin position="43"/>
        <end position="90"/>
    </location>
</feature>
<protein>
    <submittedName>
        <fullName evidence="2">Uncharacterized protein</fullName>
    </submittedName>
</protein>
<dbReference type="AlphaFoldDB" id="A0AAJ0DFF8"/>